<dbReference type="InterPro" id="IPR044524">
    <property type="entry name" value="Isoase_HisA-like"/>
</dbReference>
<dbReference type="InterPro" id="IPR006062">
    <property type="entry name" value="His_biosynth"/>
</dbReference>
<gene>
    <name evidence="8" type="ORF">EGYM00163_LOCUS6706</name>
</gene>
<dbReference type="GO" id="GO:0000105">
    <property type="term" value="P:L-histidine biosynthetic process"/>
    <property type="evidence" value="ECO:0007669"/>
    <property type="project" value="UniProtKB-UniPathway"/>
</dbReference>
<evidence type="ECO:0000313" key="8">
    <source>
        <dbReference type="EMBL" id="CAE0795587.1"/>
    </source>
</evidence>
<accession>A0A7S4CFQ6</accession>
<dbReference type="InterPro" id="IPR013785">
    <property type="entry name" value="Aldolase_TIM"/>
</dbReference>
<evidence type="ECO:0000256" key="1">
    <source>
        <dbReference type="ARBA" id="ARBA00005133"/>
    </source>
</evidence>
<dbReference type="FunFam" id="3.20.20.70:FF:000110">
    <property type="entry name" value="1-(5-phosphoribosyl)-5-[(5-phosphoribosylamino)methylideneamino] imidazole-4-carboxamide isomerase, chloroplastic"/>
    <property type="match status" value="1"/>
</dbReference>
<organism evidence="8">
    <name type="scientific">Eutreptiella gymnastica</name>
    <dbReference type="NCBI Taxonomy" id="73025"/>
    <lineage>
        <taxon>Eukaryota</taxon>
        <taxon>Discoba</taxon>
        <taxon>Euglenozoa</taxon>
        <taxon>Euglenida</taxon>
        <taxon>Spirocuta</taxon>
        <taxon>Euglenophyceae</taxon>
        <taxon>Eutreptiales</taxon>
        <taxon>Eutreptiaceae</taxon>
        <taxon>Eutreptiella</taxon>
    </lineage>
</organism>
<comment type="similarity">
    <text evidence="2 7">Belongs to the HisA/HisF family.</text>
</comment>
<dbReference type="EC" id="5.3.1.16" evidence="3"/>
<dbReference type="SUPFAM" id="SSF51366">
    <property type="entry name" value="Ribulose-phoshate binding barrel"/>
    <property type="match status" value="1"/>
</dbReference>
<sequence>MGISSLAEHVHMSLRTSFRPCIDLHNGKVKQIVGGSLKDDSSEVKTNFESDKDAAYYATMYSRDELHGGHVIMLGPGNEEAAMSALKAYPNGLQVGGGINIDNACKWLEAGASHVIVTSSIFTGGELDWDKLKALSEKVGKDKLVLDLSCRRVKKGGWPAWFVATDRWQTVTSCEINQETITKLEAYCSEFLVHAADVEGLQQGMDEDLIKRLAIHVSIPTTYAGGAKDLTDLPLVQQLSKGKIDLTIGSALDIFGGNVSYEECVMFNKKTLVGSFSKNEVPLGKSPDHQAIWGEYAEYLEGQRTHGWKD</sequence>
<dbReference type="PANTHER" id="PTHR43090">
    <property type="entry name" value="1-(5-PHOSPHORIBOSYL)-5-[(5-PHOSPHORIBOSYLAMINO)METHYLIDENEAMINO] IMIDAZOLE-4-CARBOXAMIDE ISOMERASE"/>
    <property type="match status" value="1"/>
</dbReference>
<name>A0A7S4CFQ6_9EUGL</name>
<dbReference type="Gene3D" id="3.20.20.70">
    <property type="entry name" value="Aldolase class I"/>
    <property type="match status" value="1"/>
</dbReference>
<keyword evidence="4 7" id="KW-0028">Amino-acid biosynthesis</keyword>
<dbReference type="Pfam" id="PF00977">
    <property type="entry name" value="His_biosynth"/>
    <property type="match status" value="1"/>
</dbReference>
<evidence type="ECO:0000256" key="2">
    <source>
        <dbReference type="ARBA" id="ARBA00009667"/>
    </source>
</evidence>
<comment type="pathway">
    <text evidence="1">Amino-acid biosynthesis; L-histidine biosynthesis; L-histidine from 5-phospho-alpha-D-ribose 1-diphosphate: step 4/9.</text>
</comment>
<dbReference type="GO" id="GO:0000162">
    <property type="term" value="P:L-tryptophan biosynthetic process"/>
    <property type="evidence" value="ECO:0007669"/>
    <property type="project" value="TreeGrafter"/>
</dbReference>
<keyword evidence="5 7" id="KW-0368">Histidine biosynthesis</keyword>
<evidence type="ECO:0000256" key="6">
    <source>
        <dbReference type="ARBA" id="ARBA00023235"/>
    </source>
</evidence>
<evidence type="ECO:0000256" key="5">
    <source>
        <dbReference type="ARBA" id="ARBA00023102"/>
    </source>
</evidence>
<dbReference type="UniPathway" id="UPA00031">
    <property type="reaction ID" value="UER00009"/>
</dbReference>
<dbReference type="InterPro" id="IPR011858">
    <property type="entry name" value="His6/HISN3"/>
</dbReference>
<dbReference type="NCBIfam" id="TIGR02129">
    <property type="entry name" value="hisA_euk"/>
    <property type="match status" value="1"/>
</dbReference>
<protein>
    <recommendedName>
        <fullName evidence="3">1-(5-phosphoribosyl)-5-[(5-phosphoribosylamino)methylideneamino]imidazole-4-carboxamideisomerase</fullName>
        <ecNumber evidence="3">5.3.1.16</ecNumber>
    </recommendedName>
</protein>
<dbReference type="PANTHER" id="PTHR43090:SF2">
    <property type="entry name" value="1-(5-PHOSPHORIBOSYL)-5-[(5-PHOSPHORIBOSYLAMINO)METHYLIDENEAMINO] IMIDAZOLE-4-CARBOXAMIDE ISOMERASE"/>
    <property type="match status" value="1"/>
</dbReference>
<dbReference type="AlphaFoldDB" id="A0A7S4CFQ6"/>
<dbReference type="GO" id="GO:0005737">
    <property type="term" value="C:cytoplasm"/>
    <property type="evidence" value="ECO:0007669"/>
    <property type="project" value="TreeGrafter"/>
</dbReference>
<evidence type="ECO:0000256" key="3">
    <source>
        <dbReference type="ARBA" id="ARBA00012550"/>
    </source>
</evidence>
<dbReference type="CDD" id="cd04723">
    <property type="entry name" value="HisA_HisF"/>
    <property type="match status" value="1"/>
</dbReference>
<proteinExistence type="inferred from homology"/>
<keyword evidence="6" id="KW-0413">Isomerase</keyword>
<dbReference type="EMBL" id="HBJA01021052">
    <property type="protein sequence ID" value="CAE0795587.1"/>
    <property type="molecule type" value="Transcribed_RNA"/>
</dbReference>
<reference evidence="8" key="1">
    <citation type="submission" date="2021-01" db="EMBL/GenBank/DDBJ databases">
        <authorList>
            <person name="Corre E."/>
            <person name="Pelletier E."/>
            <person name="Niang G."/>
            <person name="Scheremetjew M."/>
            <person name="Finn R."/>
            <person name="Kale V."/>
            <person name="Holt S."/>
            <person name="Cochrane G."/>
            <person name="Meng A."/>
            <person name="Brown T."/>
            <person name="Cohen L."/>
        </authorList>
    </citation>
    <scope>NUCLEOTIDE SEQUENCE</scope>
    <source>
        <strain evidence="8">CCMP1594</strain>
    </source>
</reference>
<evidence type="ECO:0000256" key="4">
    <source>
        <dbReference type="ARBA" id="ARBA00022605"/>
    </source>
</evidence>
<evidence type="ECO:0000256" key="7">
    <source>
        <dbReference type="RuleBase" id="RU003657"/>
    </source>
</evidence>
<dbReference type="InterPro" id="IPR011060">
    <property type="entry name" value="RibuloseP-bd_barrel"/>
</dbReference>
<dbReference type="GO" id="GO:0003949">
    <property type="term" value="F:1-(5-phosphoribosyl)-5-[(5-phosphoribosylamino)methylideneamino]imidazole-4-carboxamide isomerase activity"/>
    <property type="evidence" value="ECO:0007669"/>
    <property type="project" value="UniProtKB-EC"/>
</dbReference>